<accession>A0A232EQD3</accession>
<reference evidence="1 2" key="1">
    <citation type="journal article" date="2017" name="Curr. Biol.">
        <title>The Evolution of Venom by Co-option of Single-Copy Genes.</title>
        <authorList>
            <person name="Martinson E.O."/>
            <person name="Mrinalini"/>
            <person name="Kelkar Y.D."/>
            <person name="Chang C.H."/>
            <person name="Werren J.H."/>
        </authorList>
    </citation>
    <scope>NUCLEOTIDE SEQUENCE [LARGE SCALE GENOMIC DNA]</scope>
    <source>
        <strain evidence="1 2">Alberta</strain>
        <tissue evidence="1">Whole body</tissue>
    </source>
</reference>
<dbReference type="Proteomes" id="UP000215335">
    <property type="component" value="Unassembled WGS sequence"/>
</dbReference>
<sequence>SEIIFCPYAFAAYVTLGLDESLLGGAWTKINLYLVSIRSVSSPYVVAQQSTINPYSLLHIASLPMSLREIDVEKIYTHAAFAPPPHVNDVAVLKTRILQNSEYKQTTRLYKVANSQFSVKIIQRGATLPEGICL</sequence>
<protein>
    <submittedName>
        <fullName evidence="1">Uncharacterized protein</fullName>
    </submittedName>
</protein>
<proteinExistence type="predicted"/>
<evidence type="ECO:0000313" key="2">
    <source>
        <dbReference type="Proteomes" id="UP000215335"/>
    </source>
</evidence>
<gene>
    <name evidence="1" type="ORF">TSAR_012121</name>
</gene>
<name>A0A232EQD3_9HYME</name>
<keyword evidence="2" id="KW-1185">Reference proteome</keyword>
<dbReference type="EMBL" id="NNAY01002795">
    <property type="protein sequence ID" value="OXU20551.1"/>
    <property type="molecule type" value="Genomic_DNA"/>
</dbReference>
<comment type="caution">
    <text evidence="1">The sequence shown here is derived from an EMBL/GenBank/DDBJ whole genome shotgun (WGS) entry which is preliminary data.</text>
</comment>
<evidence type="ECO:0000313" key="1">
    <source>
        <dbReference type="EMBL" id="OXU20551.1"/>
    </source>
</evidence>
<organism evidence="1 2">
    <name type="scientific">Trichomalopsis sarcophagae</name>
    <dbReference type="NCBI Taxonomy" id="543379"/>
    <lineage>
        <taxon>Eukaryota</taxon>
        <taxon>Metazoa</taxon>
        <taxon>Ecdysozoa</taxon>
        <taxon>Arthropoda</taxon>
        <taxon>Hexapoda</taxon>
        <taxon>Insecta</taxon>
        <taxon>Pterygota</taxon>
        <taxon>Neoptera</taxon>
        <taxon>Endopterygota</taxon>
        <taxon>Hymenoptera</taxon>
        <taxon>Apocrita</taxon>
        <taxon>Proctotrupomorpha</taxon>
        <taxon>Chalcidoidea</taxon>
        <taxon>Pteromalidae</taxon>
        <taxon>Pteromalinae</taxon>
        <taxon>Trichomalopsis</taxon>
    </lineage>
</organism>
<dbReference type="AlphaFoldDB" id="A0A232EQD3"/>
<feature type="non-terminal residue" evidence="1">
    <location>
        <position position="1"/>
    </location>
</feature>